<dbReference type="SUPFAM" id="SSF56112">
    <property type="entry name" value="Protein kinase-like (PK-like)"/>
    <property type="match status" value="1"/>
</dbReference>
<dbReference type="GO" id="GO:0016740">
    <property type="term" value="F:transferase activity"/>
    <property type="evidence" value="ECO:0007669"/>
    <property type="project" value="UniProtKB-KW"/>
</dbReference>
<evidence type="ECO:0000313" key="1">
    <source>
        <dbReference type="EMBL" id="EEQ29453.1"/>
    </source>
</evidence>
<dbReference type="InterPro" id="IPR011009">
    <property type="entry name" value="Kinase-like_dom_sf"/>
</dbReference>
<name>C5FFK6_ARTOC</name>
<proteinExistence type="predicted"/>
<dbReference type="OrthoDB" id="4205945at2759"/>
<dbReference type="PANTHER" id="PTHR21310">
    <property type="entry name" value="AMINOGLYCOSIDE PHOSPHOTRANSFERASE-RELATED-RELATED"/>
    <property type="match status" value="1"/>
</dbReference>
<dbReference type="eggNOG" id="ENOG502SKQE">
    <property type="taxonomic scope" value="Eukaryota"/>
</dbReference>
<dbReference type="HOGENOM" id="CLU_028906_4_1_1"/>
<sequence length="407" mass="47298">MDWDHLAEEKAQTLFAGWLRLLFRDSTLPLRLAQNHRPDVRAVEASEYTTGSCNICTTVTFEDGQRVVVRFPLLGRSRFRQGKLLSSYLRDPTVKSPSLKPDVDEGQLRQAYASMAKVLLDLSKPVLSSIGGLVFDCDRKGWKVDKRPLTLNMNELVRVGNVPLHVFTQSSFPDTPSYFSHLADQQFMHLFYQRNDAVKGYDDCRKKYIARCLFKQVARRLAYTSTASTFHLYCDDLRPSNVLVDSDFSVTAVIDWEYTYFAPAEFTHAAPWWLLFESPEAWESDLTRFLDRYRPRLDLFLSVLRKEEDARIAAGEMRKSQRLSGRMAESMEDGVFWFCLAARKSFMFDDIYWTFLHGMFFDQKTEPEDYLTAEEKDGMQQFIEMKIKQAEEGTLDEHSSFDEVFDM</sequence>
<evidence type="ECO:0000313" key="2">
    <source>
        <dbReference type="Proteomes" id="UP000002035"/>
    </source>
</evidence>
<protein>
    <submittedName>
        <fullName evidence="1">Phosphotransferase family protein</fullName>
    </submittedName>
</protein>
<dbReference type="Proteomes" id="UP000002035">
    <property type="component" value="Unassembled WGS sequence"/>
</dbReference>
<gene>
    <name evidence="1" type="ORF">MCYG_02272</name>
</gene>
<keyword evidence="1" id="KW-0808">Transferase</keyword>
<dbReference type="RefSeq" id="XP_002849338.1">
    <property type="nucleotide sequence ID" value="XM_002849292.1"/>
</dbReference>
<reference evidence="2" key="1">
    <citation type="journal article" date="2012" name="MBio">
        <title>Comparative genome analysis of Trichophyton rubrum and related dermatophytes reveals candidate genes involved in infection.</title>
        <authorList>
            <person name="Martinez D.A."/>
            <person name="Oliver B.G."/>
            <person name="Graeser Y."/>
            <person name="Goldberg J.M."/>
            <person name="Li W."/>
            <person name="Martinez-Rossi N.M."/>
            <person name="Monod M."/>
            <person name="Shelest E."/>
            <person name="Barton R.C."/>
            <person name="Birch E."/>
            <person name="Brakhage A.A."/>
            <person name="Chen Z."/>
            <person name="Gurr S.J."/>
            <person name="Heiman D."/>
            <person name="Heitman J."/>
            <person name="Kosti I."/>
            <person name="Rossi A."/>
            <person name="Saif S."/>
            <person name="Samalova M."/>
            <person name="Saunders C.W."/>
            <person name="Shea T."/>
            <person name="Summerbell R.C."/>
            <person name="Xu J."/>
            <person name="Young S."/>
            <person name="Zeng Q."/>
            <person name="Birren B.W."/>
            <person name="Cuomo C.A."/>
            <person name="White T.C."/>
        </authorList>
    </citation>
    <scope>NUCLEOTIDE SEQUENCE [LARGE SCALE GENOMIC DNA]</scope>
    <source>
        <strain evidence="2">ATCC MYA-4605 / CBS 113480</strain>
    </source>
</reference>
<dbReference type="STRING" id="554155.C5FFK6"/>
<accession>C5FFK6</accession>
<organism evidence="1 2">
    <name type="scientific">Arthroderma otae (strain ATCC MYA-4605 / CBS 113480)</name>
    <name type="common">Microsporum canis</name>
    <dbReference type="NCBI Taxonomy" id="554155"/>
    <lineage>
        <taxon>Eukaryota</taxon>
        <taxon>Fungi</taxon>
        <taxon>Dikarya</taxon>
        <taxon>Ascomycota</taxon>
        <taxon>Pezizomycotina</taxon>
        <taxon>Eurotiomycetes</taxon>
        <taxon>Eurotiomycetidae</taxon>
        <taxon>Onygenales</taxon>
        <taxon>Arthrodermataceae</taxon>
        <taxon>Microsporum</taxon>
    </lineage>
</organism>
<dbReference type="OMA" id="MAHIVLE"/>
<dbReference type="VEuPathDB" id="FungiDB:MCYG_02272"/>
<keyword evidence="2" id="KW-1185">Reference proteome</keyword>
<dbReference type="GeneID" id="9226330"/>
<dbReference type="EMBL" id="DS995702">
    <property type="protein sequence ID" value="EEQ29453.1"/>
    <property type="molecule type" value="Genomic_DNA"/>
</dbReference>
<dbReference type="PANTHER" id="PTHR21310:SF37">
    <property type="entry name" value="AMINOGLYCOSIDE PHOSPHOTRANSFERASE DOMAIN-CONTAINING PROTEIN"/>
    <property type="match status" value="1"/>
</dbReference>
<dbReference type="AlphaFoldDB" id="C5FFK6"/>
<dbReference type="InterPro" id="IPR051678">
    <property type="entry name" value="AGP_Transferase"/>
</dbReference>